<evidence type="ECO:0000256" key="1">
    <source>
        <dbReference type="ARBA" id="ARBA00022737"/>
    </source>
</evidence>
<dbReference type="EMBL" id="JBFXLU010000001">
    <property type="protein sequence ID" value="KAL2858475.1"/>
    <property type="molecule type" value="Genomic_DNA"/>
</dbReference>
<organism evidence="4 5">
    <name type="scientific">Aspergillus pseudoustus</name>
    <dbReference type="NCBI Taxonomy" id="1810923"/>
    <lineage>
        <taxon>Eukaryota</taxon>
        <taxon>Fungi</taxon>
        <taxon>Dikarya</taxon>
        <taxon>Ascomycota</taxon>
        <taxon>Pezizomycotina</taxon>
        <taxon>Eurotiomycetes</taxon>
        <taxon>Eurotiomycetidae</taxon>
        <taxon>Eurotiales</taxon>
        <taxon>Aspergillaceae</taxon>
        <taxon>Aspergillus</taxon>
        <taxon>Aspergillus subgen. Nidulantes</taxon>
    </lineage>
</organism>
<gene>
    <name evidence="4" type="ORF">BJY01DRAFT_201262</name>
</gene>
<dbReference type="InterPro" id="IPR036770">
    <property type="entry name" value="Ankyrin_rpt-contain_sf"/>
</dbReference>
<evidence type="ECO:0000256" key="2">
    <source>
        <dbReference type="ARBA" id="ARBA00023043"/>
    </source>
</evidence>
<dbReference type="Pfam" id="PF12796">
    <property type="entry name" value="Ank_2"/>
    <property type="match status" value="1"/>
</dbReference>
<dbReference type="Proteomes" id="UP001610446">
    <property type="component" value="Unassembled WGS sequence"/>
</dbReference>
<comment type="caution">
    <text evidence="4">The sequence shown here is derived from an EMBL/GenBank/DDBJ whole genome shotgun (WGS) entry which is preliminary data.</text>
</comment>
<dbReference type="Gene3D" id="1.25.40.20">
    <property type="entry name" value="Ankyrin repeat-containing domain"/>
    <property type="match status" value="1"/>
</dbReference>
<dbReference type="SUPFAM" id="SSF48403">
    <property type="entry name" value="Ankyrin repeat"/>
    <property type="match status" value="1"/>
</dbReference>
<proteinExistence type="predicted"/>
<protein>
    <recommendedName>
        <fullName evidence="6">Ankyrin repeat-containing domain protein</fullName>
    </recommendedName>
</protein>
<keyword evidence="5" id="KW-1185">Reference proteome</keyword>
<keyword evidence="2 3" id="KW-0040">ANK repeat</keyword>
<accession>A0ABR4L1R1</accession>
<dbReference type="InterPro" id="IPR002110">
    <property type="entry name" value="Ankyrin_rpt"/>
</dbReference>
<dbReference type="PANTHER" id="PTHR24171">
    <property type="entry name" value="ANKYRIN REPEAT DOMAIN-CONTAINING PROTEIN 39-RELATED"/>
    <property type="match status" value="1"/>
</dbReference>
<keyword evidence="1" id="KW-0677">Repeat</keyword>
<feature type="repeat" description="ANK" evidence="3">
    <location>
        <begin position="15"/>
        <end position="47"/>
    </location>
</feature>
<sequence>MLLDAGADANVRAVDGCTPLHDAVMDENMEMIDLLLSNPAILDVENEASLTPLALAVENRCSGAIQRLQAAKNTITERRLLDSGMPTQPPIYWPRHPRDIFEVYWVLRLAWAPHNPPRTILLWILDLARYWLRTQASRRELISCDEKGCQDRQPYVTSPPIQGGIIDSPVREIQFVIWSHDQGFSSYPEFHGTLESSFTWFEVGIERPPDQRRLPIDIEEGERVLTRNIHASRKLRRHHIIYGELALKQRDWMEKLQAGDKVSIIPMARYPAWRNFVGEASIQVFSTCLVRGPRKA</sequence>
<name>A0ABR4L1R1_9EURO</name>
<evidence type="ECO:0008006" key="6">
    <source>
        <dbReference type="Google" id="ProtNLM"/>
    </source>
</evidence>
<evidence type="ECO:0000313" key="5">
    <source>
        <dbReference type="Proteomes" id="UP001610446"/>
    </source>
</evidence>
<dbReference type="PROSITE" id="PS50297">
    <property type="entry name" value="ANK_REP_REGION"/>
    <property type="match status" value="1"/>
</dbReference>
<evidence type="ECO:0000256" key="3">
    <source>
        <dbReference type="PROSITE-ProRule" id="PRU00023"/>
    </source>
</evidence>
<dbReference type="SMART" id="SM00248">
    <property type="entry name" value="ANK"/>
    <property type="match status" value="2"/>
</dbReference>
<dbReference type="PROSITE" id="PS50088">
    <property type="entry name" value="ANK_REPEAT"/>
    <property type="match status" value="1"/>
</dbReference>
<evidence type="ECO:0000313" key="4">
    <source>
        <dbReference type="EMBL" id="KAL2858475.1"/>
    </source>
</evidence>
<reference evidence="4 5" key="1">
    <citation type="submission" date="2024-07" db="EMBL/GenBank/DDBJ databases">
        <title>Section-level genome sequencing and comparative genomics of Aspergillus sections Usti and Cavernicolus.</title>
        <authorList>
            <consortium name="Lawrence Berkeley National Laboratory"/>
            <person name="Nybo J.L."/>
            <person name="Vesth T.C."/>
            <person name="Theobald S."/>
            <person name="Frisvad J.C."/>
            <person name="Larsen T.O."/>
            <person name="Kjaerboelling I."/>
            <person name="Rothschild-Mancinelli K."/>
            <person name="Lyhne E.K."/>
            <person name="Kogle M.E."/>
            <person name="Barry K."/>
            <person name="Clum A."/>
            <person name="Na H."/>
            <person name="Ledsgaard L."/>
            <person name="Lin J."/>
            <person name="Lipzen A."/>
            <person name="Kuo A."/>
            <person name="Riley R."/>
            <person name="Mondo S."/>
            <person name="Labutti K."/>
            <person name="Haridas S."/>
            <person name="Pangalinan J."/>
            <person name="Salamov A.A."/>
            <person name="Simmons B.A."/>
            <person name="Magnuson J.K."/>
            <person name="Chen J."/>
            <person name="Drula E."/>
            <person name="Henrissat B."/>
            <person name="Wiebenga A."/>
            <person name="Lubbers R.J."/>
            <person name="Gomes A.C."/>
            <person name="Makela M.R."/>
            <person name="Stajich J."/>
            <person name="Grigoriev I.V."/>
            <person name="Mortensen U.H."/>
            <person name="De Vries R.P."/>
            <person name="Baker S.E."/>
            <person name="Andersen M.R."/>
        </authorList>
    </citation>
    <scope>NUCLEOTIDE SEQUENCE [LARGE SCALE GENOMIC DNA]</scope>
    <source>
        <strain evidence="4 5">CBS 123904</strain>
    </source>
</reference>